<feature type="compositionally biased region" description="Polar residues" evidence="2">
    <location>
        <begin position="906"/>
        <end position="916"/>
    </location>
</feature>
<dbReference type="InterPro" id="IPR036420">
    <property type="entry name" value="BRCT_dom_sf"/>
</dbReference>
<feature type="region of interest" description="Disordered" evidence="2">
    <location>
        <begin position="1085"/>
        <end position="1126"/>
    </location>
</feature>
<evidence type="ECO:0000256" key="2">
    <source>
        <dbReference type="SAM" id="MobiDB-lite"/>
    </source>
</evidence>
<feature type="region of interest" description="Disordered" evidence="2">
    <location>
        <begin position="889"/>
        <end position="916"/>
    </location>
</feature>
<dbReference type="PANTHER" id="PTHR13561">
    <property type="entry name" value="DNA REPLICATION REGULATOR DPB11-RELATED"/>
    <property type="match status" value="1"/>
</dbReference>
<keyword evidence="4" id="KW-1185">Reference proteome</keyword>
<dbReference type="Gene3D" id="3.40.50.10190">
    <property type="entry name" value="BRCT domain"/>
    <property type="match status" value="8"/>
</dbReference>
<feature type="domain" description="BRCT" evidence="3">
    <location>
        <begin position="647"/>
        <end position="737"/>
    </location>
</feature>
<dbReference type="CDD" id="cd17731">
    <property type="entry name" value="BRCT_TopBP1_rpt2_like"/>
    <property type="match status" value="1"/>
</dbReference>
<organism evidence="4 5">
    <name type="scientific">Bicyclus anynana</name>
    <name type="common">Squinting bush brown butterfly</name>
    <dbReference type="NCBI Taxonomy" id="110368"/>
    <lineage>
        <taxon>Eukaryota</taxon>
        <taxon>Metazoa</taxon>
        <taxon>Ecdysozoa</taxon>
        <taxon>Arthropoda</taxon>
        <taxon>Hexapoda</taxon>
        <taxon>Insecta</taxon>
        <taxon>Pterygota</taxon>
        <taxon>Neoptera</taxon>
        <taxon>Endopterygota</taxon>
        <taxon>Lepidoptera</taxon>
        <taxon>Glossata</taxon>
        <taxon>Ditrysia</taxon>
        <taxon>Papilionoidea</taxon>
        <taxon>Nymphalidae</taxon>
        <taxon>Satyrinae</taxon>
        <taxon>Satyrini</taxon>
        <taxon>Mycalesina</taxon>
        <taxon>Bicyclus</taxon>
    </lineage>
</organism>
<feature type="region of interest" description="Disordered" evidence="2">
    <location>
        <begin position="737"/>
        <end position="815"/>
    </location>
</feature>
<feature type="domain" description="BRCT" evidence="3">
    <location>
        <begin position="1146"/>
        <end position="1215"/>
    </location>
</feature>
<feature type="domain" description="BRCT" evidence="3">
    <location>
        <begin position="109"/>
        <end position="177"/>
    </location>
</feature>
<dbReference type="CDD" id="cd17738">
    <property type="entry name" value="BRCT_TopBP1_rpt7"/>
    <property type="match status" value="1"/>
</dbReference>
<feature type="region of interest" description="Disordered" evidence="2">
    <location>
        <begin position="1041"/>
        <end position="1072"/>
    </location>
</feature>
<evidence type="ECO:0000256" key="1">
    <source>
        <dbReference type="ARBA" id="ARBA00022737"/>
    </source>
</evidence>
<dbReference type="PROSITE" id="PS50172">
    <property type="entry name" value="BRCT"/>
    <property type="match status" value="6"/>
</dbReference>
<feature type="compositionally biased region" description="Polar residues" evidence="2">
    <location>
        <begin position="1115"/>
        <end position="1126"/>
    </location>
</feature>
<feature type="domain" description="BRCT" evidence="3">
    <location>
        <begin position="197"/>
        <end position="288"/>
    </location>
</feature>
<accession>A0ABM3M7M5</accession>
<evidence type="ECO:0000259" key="3">
    <source>
        <dbReference type="PROSITE" id="PS50172"/>
    </source>
</evidence>
<feature type="domain" description="BRCT" evidence="3">
    <location>
        <begin position="553"/>
        <end position="634"/>
    </location>
</feature>
<feature type="domain" description="BRCT" evidence="3">
    <location>
        <begin position="369"/>
        <end position="457"/>
    </location>
</feature>
<dbReference type="SUPFAM" id="SSF52113">
    <property type="entry name" value="BRCT domain"/>
    <property type="match status" value="6"/>
</dbReference>
<evidence type="ECO:0000313" key="5">
    <source>
        <dbReference type="RefSeq" id="XP_052747432.1"/>
    </source>
</evidence>
<dbReference type="InterPro" id="IPR059215">
    <property type="entry name" value="BRCT2_TopBP1-like"/>
</dbReference>
<sequence>MNEDINVTFIISTAFKENGCTEEMQVAYNACEQYREAGLKPQWVHEAKWNKFEGLTKKDVFVLEEFEGELFERLRNTKCILVGPRCVSCCLMDGWAIPPGPEPVFTIGMKGLVVTASGLSKQQKEYIKQKVQWMGGHYITVLAEDTTHLISDTVLSEKYIKAVEIGIPVMAETWVDDVWETSLRLNVNGASSDFNKHKLAAFANLQVTTSGLSKKEKLKVMKLINENGGTFMGAFQSEVTDIVVLTKDGVGSDKYKAALEYGKACVLPSWVVDSAERGVALPLAKYRVAGASTSSPLAEHRVPDMSLNFSRITNIRPMNNFVDESRAADVSTVPGRMKLSQESKKSLETSMDKEMLAEFENFDMSLIKKAGSIFDGFCIWITGLEGVCRERAAACVSRCGGVRYDCPHARVTHALAGSAAAARAALAALPAVPVLSPLWALRSVRAGRPLDEAEYIIEDKVSTPVKSSARKARIEPASPMSKRNLQLLRHGPLDLPPPTVEVEEPEQQDEIVNHYLSQRVPEPEEKTPEAVVPPEPVEQPDITEDIVDEPTEEIEQIFRGIKIEVRGLDEESICEIGAEVAAAGGLLVAAHARGDYALVPVDFDATDDIEHVTVFWINDCLSQQELLPVQYYHRPVSVPPLCGAGPLAGVVASLSTYSGSERAFLDALAKLLGAVTQLRFCRRTTANVLASTHLICPTPTGDKYQGALKWCLPAVTAQWLLECARTGTRVSEQEYLVGDTKAPVLPEPEEPPKEQAAEQPNKQTTVEEEPNQDAGCRDKDTVMLPPKATNIPRRGSAPSREQTPKGKLANDGDMSPASRYIAMARQGLFSGDSQETPKRLQELKDDAKHGEYCVTLLTTSRYIAMARQGLFSGDSQETPKRLQELKDDAKHGETAFRTPPLDDALSTPNLMQLSPTTRRRLQAIKRGEIPSDTLRTPVDPFAKNTETPDSAFGAMLRPDAGRLSPKSRKALWEVVQDLPSKQHTPAEEKHVATPLSEIRNRFLAQFHSNAPTPPSDHHALPRKLHLGEDAETPPSKMAKFNQEQSAGSLNASSANDSAKSASSASSASGSLPAAVDDQLQKLSAALTGRPSLQRKRPRDSTPVNLGPEIEAGPESQPNTVGWDDTTPSRQQVKKFMLSCNVDNHQEIAEMIQFLGGEVSEGDRLDLEATHLLCTAPGRSEKMLGSVAAGKWVLHPAYVARSRAAGKFLPEEEYEWGNPLATSLPSLSGAENTLGKAAHRWRSARAAGNPGPFEGTTALLHVPAARKRLLARLLEAGGGSSVDDEPPYKDDSITVCFADIKRYPLSERDSAWLVSKRIPVCQPVLLSSYLTDEVPPNPVEHCLPEYKPK</sequence>
<dbReference type="SMART" id="SM00292">
    <property type="entry name" value="BRCT"/>
    <property type="match status" value="5"/>
</dbReference>
<dbReference type="PANTHER" id="PTHR13561:SF20">
    <property type="entry name" value="DNA TOPOISOMERASE 2-BINDING PROTEIN 1"/>
    <property type="match status" value="1"/>
</dbReference>
<feature type="compositionally biased region" description="Low complexity" evidence="2">
    <location>
        <begin position="1045"/>
        <end position="1072"/>
    </location>
</feature>
<name>A0ABM3M7M5_BICAN</name>
<keyword evidence="1" id="KW-0677">Repeat</keyword>
<gene>
    <name evidence="5" type="primary">LOC112054690</name>
</gene>
<evidence type="ECO:0000313" key="4">
    <source>
        <dbReference type="Proteomes" id="UP001652582"/>
    </source>
</evidence>
<dbReference type="InterPro" id="IPR001357">
    <property type="entry name" value="BRCT_dom"/>
</dbReference>
<dbReference type="Pfam" id="PF12738">
    <property type="entry name" value="PTCB-BRCT"/>
    <property type="match status" value="2"/>
</dbReference>
<proteinExistence type="predicted"/>
<feature type="region of interest" description="Disordered" evidence="2">
    <location>
        <begin position="931"/>
        <end position="963"/>
    </location>
</feature>
<dbReference type="Pfam" id="PF00533">
    <property type="entry name" value="BRCT"/>
    <property type="match status" value="1"/>
</dbReference>
<dbReference type="GeneID" id="112054690"/>
<reference evidence="5" key="1">
    <citation type="submission" date="2025-08" db="UniProtKB">
        <authorList>
            <consortium name="RefSeq"/>
        </authorList>
    </citation>
    <scope>IDENTIFICATION</scope>
</reference>
<dbReference type="Proteomes" id="UP001652582">
    <property type="component" value="Chromosome 4"/>
</dbReference>
<dbReference type="RefSeq" id="XP_052747432.1">
    <property type="nucleotide sequence ID" value="XM_052891472.1"/>
</dbReference>
<protein>
    <submittedName>
        <fullName evidence="5">DNA topoisomerase 2-binding protein 1</fullName>
    </submittedName>
</protein>